<sequence>STEELLDKHNNLNELKGCRRESFLKFLEIKVAGIKKVCIFAVRLNGEQKRVKIEVKEGLRLLKKL</sequence>
<dbReference type="Proteomes" id="UP001525566">
    <property type="component" value="Unassembled WGS sequence"/>
</dbReference>
<accession>A0ABT2J0V8</accession>
<evidence type="ECO:0000313" key="2">
    <source>
        <dbReference type="Proteomes" id="UP001525566"/>
    </source>
</evidence>
<evidence type="ECO:0000313" key="1">
    <source>
        <dbReference type="EMBL" id="MCT2564743.1"/>
    </source>
</evidence>
<reference evidence="1 2" key="1">
    <citation type="submission" date="2022-09" db="EMBL/GenBank/DDBJ databases">
        <title>Chryseobacterium oleae sp.nov., isolated from the inter-root soil of Pyrola calliantha H. Andr. in Tibet.</title>
        <authorList>
            <person name="Li Z."/>
        </authorList>
    </citation>
    <scope>NUCLEOTIDE SEQUENCE [LARGE SCALE GENOMIC DNA]</scope>
    <source>
        <strain evidence="2">pc1-10</strain>
    </source>
</reference>
<organism evidence="1 2">
    <name type="scientific">Chryseobacterium herbae</name>
    <dbReference type="NCBI Taxonomy" id="2976476"/>
    <lineage>
        <taxon>Bacteria</taxon>
        <taxon>Pseudomonadati</taxon>
        <taxon>Bacteroidota</taxon>
        <taxon>Flavobacteriia</taxon>
        <taxon>Flavobacteriales</taxon>
        <taxon>Weeksellaceae</taxon>
        <taxon>Chryseobacterium group</taxon>
        <taxon>Chryseobacterium</taxon>
    </lineage>
</organism>
<proteinExistence type="predicted"/>
<gene>
    <name evidence="1" type="ORF">N0B48_22855</name>
</gene>
<feature type="non-terminal residue" evidence="1">
    <location>
        <position position="1"/>
    </location>
</feature>
<protein>
    <submittedName>
        <fullName evidence="1">Uncharacterized protein</fullName>
    </submittedName>
</protein>
<comment type="caution">
    <text evidence="1">The sequence shown here is derived from an EMBL/GenBank/DDBJ whole genome shotgun (WGS) entry which is preliminary data.</text>
</comment>
<keyword evidence="2" id="KW-1185">Reference proteome</keyword>
<name>A0ABT2J0V8_9FLAO</name>
<dbReference type="RefSeq" id="WP_259841808.1">
    <property type="nucleotide sequence ID" value="NZ_JAOAMU010000010.1"/>
</dbReference>
<dbReference type="EMBL" id="JAOAMU010000010">
    <property type="protein sequence ID" value="MCT2564743.1"/>
    <property type="molecule type" value="Genomic_DNA"/>
</dbReference>